<reference evidence="1 2" key="1">
    <citation type="submission" date="2018-06" db="EMBL/GenBank/DDBJ databases">
        <title>Genomic Encyclopedia of Type Strains, Phase IV (KMG-IV): sequencing the most valuable type-strain genomes for metagenomic binning, comparative biology and taxonomic classification.</title>
        <authorList>
            <person name="Goeker M."/>
        </authorList>
    </citation>
    <scope>NUCLEOTIDE SEQUENCE [LARGE SCALE GENOMIC DNA]</scope>
    <source>
        <strain evidence="1 2">DSM 22112</strain>
    </source>
</reference>
<dbReference type="Proteomes" id="UP000253490">
    <property type="component" value="Unassembled WGS sequence"/>
</dbReference>
<dbReference type="AlphaFoldDB" id="A0A366IAB0"/>
<protein>
    <submittedName>
        <fullName evidence="1">Uncharacterized protein</fullName>
    </submittedName>
</protein>
<gene>
    <name evidence="1" type="ORF">DES36_10556</name>
</gene>
<accession>A0A366IAB0</accession>
<organism evidence="1 2">
    <name type="scientific">Alkalibaculum bacchi</name>
    <dbReference type="NCBI Taxonomy" id="645887"/>
    <lineage>
        <taxon>Bacteria</taxon>
        <taxon>Bacillati</taxon>
        <taxon>Bacillota</taxon>
        <taxon>Clostridia</taxon>
        <taxon>Eubacteriales</taxon>
        <taxon>Eubacteriaceae</taxon>
        <taxon>Alkalibaculum</taxon>
    </lineage>
</organism>
<comment type="caution">
    <text evidence="1">The sequence shown here is derived from an EMBL/GenBank/DDBJ whole genome shotgun (WGS) entry which is preliminary data.</text>
</comment>
<keyword evidence="2" id="KW-1185">Reference proteome</keyword>
<name>A0A366IAB0_9FIRM</name>
<dbReference type="RefSeq" id="WP_113920110.1">
    <property type="nucleotide sequence ID" value="NZ_QNRX01000005.1"/>
</dbReference>
<sequence length="81" mass="9612">MNIRLQILHDLDLKFPITSKRYGNLHKVEINELYEILQQMKEEGLIHFFGQENESLTEMNLEKIVISREGKELLYSNYSNA</sequence>
<dbReference type="EMBL" id="QNRX01000005">
    <property type="protein sequence ID" value="RBP66677.1"/>
    <property type="molecule type" value="Genomic_DNA"/>
</dbReference>
<proteinExistence type="predicted"/>
<evidence type="ECO:0000313" key="1">
    <source>
        <dbReference type="EMBL" id="RBP66677.1"/>
    </source>
</evidence>
<evidence type="ECO:0000313" key="2">
    <source>
        <dbReference type="Proteomes" id="UP000253490"/>
    </source>
</evidence>